<feature type="transmembrane region" description="Helical" evidence="1">
    <location>
        <begin position="54"/>
        <end position="76"/>
    </location>
</feature>
<comment type="caution">
    <text evidence="2">The sequence shown here is derived from an EMBL/GenBank/DDBJ whole genome shotgun (WGS) entry which is preliminary data.</text>
</comment>
<dbReference type="OrthoDB" id="15270at2759"/>
<dbReference type="Proteomes" id="UP001165083">
    <property type="component" value="Unassembled WGS sequence"/>
</dbReference>
<keyword evidence="1" id="KW-0812">Transmembrane</keyword>
<protein>
    <submittedName>
        <fullName evidence="2">Unnamed protein product</fullName>
    </submittedName>
</protein>
<keyword evidence="1" id="KW-0472">Membrane</keyword>
<feature type="transmembrane region" description="Helical" evidence="1">
    <location>
        <begin position="82"/>
        <end position="101"/>
    </location>
</feature>
<accession>A0A9W6X6M7</accession>
<gene>
    <name evidence="2" type="ORF">Plil01_001393600</name>
</gene>
<name>A0A9W6X6M7_9STRA</name>
<evidence type="ECO:0000313" key="2">
    <source>
        <dbReference type="EMBL" id="GMF32596.1"/>
    </source>
</evidence>
<reference evidence="2" key="1">
    <citation type="submission" date="2023-04" db="EMBL/GenBank/DDBJ databases">
        <title>Phytophthora lilii NBRC 32176.</title>
        <authorList>
            <person name="Ichikawa N."/>
            <person name="Sato H."/>
            <person name="Tonouchi N."/>
        </authorList>
    </citation>
    <scope>NUCLEOTIDE SEQUENCE</scope>
    <source>
        <strain evidence="2">NBRC 32176</strain>
    </source>
</reference>
<dbReference type="InterPro" id="IPR009447">
    <property type="entry name" value="PIGW/GWT1"/>
</dbReference>
<proteinExistence type="predicted"/>
<dbReference type="Pfam" id="PF06423">
    <property type="entry name" value="GWT1"/>
    <property type="match status" value="1"/>
</dbReference>
<dbReference type="GO" id="GO:0016020">
    <property type="term" value="C:membrane"/>
    <property type="evidence" value="ECO:0007669"/>
    <property type="project" value="InterPro"/>
</dbReference>
<dbReference type="AlphaFoldDB" id="A0A9W6X6M7"/>
<evidence type="ECO:0000313" key="3">
    <source>
        <dbReference type="Proteomes" id="UP001165083"/>
    </source>
</evidence>
<evidence type="ECO:0000256" key="1">
    <source>
        <dbReference type="SAM" id="Phobius"/>
    </source>
</evidence>
<dbReference type="GO" id="GO:0006506">
    <property type="term" value="P:GPI anchor biosynthetic process"/>
    <property type="evidence" value="ECO:0007669"/>
    <property type="project" value="InterPro"/>
</dbReference>
<dbReference type="GO" id="GO:0016746">
    <property type="term" value="F:acyltransferase activity"/>
    <property type="evidence" value="ECO:0007669"/>
    <property type="project" value="InterPro"/>
</dbReference>
<keyword evidence="3" id="KW-1185">Reference proteome</keyword>
<sequence length="147" mass="16397">MALLGAAAAAGGRRDPTSWGRKPGGLCSVVAVGRLGFGCAWSTHDDDTVLWQNLVATMLLEFVVTVVPTMIGFSFAEYAVPLLVMVYSLAAMFSALSWYHAKEYIRKHCRKEKMNQLLEKELPFLTNFRAQIMISTYALHSRGFAFW</sequence>
<dbReference type="EMBL" id="BSXW01001001">
    <property type="protein sequence ID" value="GMF32596.1"/>
    <property type="molecule type" value="Genomic_DNA"/>
</dbReference>
<organism evidence="2 3">
    <name type="scientific">Phytophthora lilii</name>
    <dbReference type="NCBI Taxonomy" id="2077276"/>
    <lineage>
        <taxon>Eukaryota</taxon>
        <taxon>Sar</taxon>
        <taxon>Stramenopiles</taxon>
        <taxon>Oomycota</taxon>
        <taxon>Peronosporomycetes</taxon>
        <taxon>Peronosporales</taxon>
        <taxon>Peronosporaceae</taxon>
        <taxon>Phytophthora</taxon>
    </lineage>
</organism>
<keyword evidence="1" id="KW-1133">Transmembrane helix</keyword>